<protein>
    <submittedName>
        <fullName evidence="1">Uncharacterized protein</fullName>
    </submittedName>
</protein>
<evidence type="ECO:0000313" key="1">
    <source>
        <dbReference type="EMBL" id="ANV79999.1"/>
    </source>
</evidence>
<name>A0A1B1TCI8_9ARCH</name>
<dbReference type="EMBL" id="KP211863">
    <property type="protein sequence ID" value="ANV79999.1"/>
    <property type="molecule type" value="Genomic_DNA"/>
</dbReference>
<dbReference type="AlphaFoldDB" id="A0A1B1TCI8"/>
<accession>A0A1B1TCI8</accession>
<reference evidence="1" key="1">
    <citation type="submission" date="2014-11" db="EMBL/GenBank/DDBJ databases">
        <authorList>
            <person name="Zhu J."/>
            <person name="Qi W."/>
            <person name="Song R."/>
        </authorList>
    </citation>
    <scope>NUCLEOTIDE SEQUENCE</scope>
</reference>
<organism evidence="1">
    <name type="scientific">uncultured Poseidoniia archaeon</name>
    <dbReference type="NCBI Taxonomy" id="1697135"/>
    <lineage>
        <taxon>Archaea</taxon>
        <taxon>Methanobacteriati</taxon>
        <taxon>Thermoplasmatota</taxon>
        <taxon>Candidatus Poseidoniia</taxon>
        <taxon>environmental samples</taxon>
    </lineage>
</organism>
<reference evidence="1" key="2">
    <citation type="journal article" date="2015" name="ISME J.">
        <title>A new class of marine Euryarchaeota group II from the Mediterranean deep chlorophyll maximum.</title>
        <authorList>
            <person name="Martin-Cuadrado A.B."/>
            <person name="Garcia-Heredia I."/>
            <person name="Molto A.G."/>
            <person name="Lopez-Ubeda R."/>
            <person name="Kimes N."/>
            <person name="Lopez-Garcia P."/>
            <person name="Moreira D."/>
            <person name="Rodriguez-Valera F."/>
        </authorList>
    </citation>
    <scope>NUCLEOTIDE SEQUENCE</scope>
</reference>
<sequence>MFRMSTGADHPHRSYNRTWEEIEKMLEEAEKRLIQWKEWYEQCRKTGDLDGMKESARTHKALQGVVKTLKWTLGEEGVKNPLE</sequence>
<proteinExistence type="predicted"/>